<feature type="transmembrane region" description="Helical" evidence="8">
    <location>
        <begin position="262"/>
        <end position="287"/>
    </location>
</feature>
<proteinExistence type="predicted"/>
<feature type="transmembrane region" description="Helical" evidence="8">
    <location>
        <begin position="299"/>
        <end position="318"/>
    </location>
</feature>
<dbReference type="Gene3D" id="1.20.1250.20">
    <property type="entry name" value="MFS general substrate transporter like domains"/>
    <property type="match status" value="1"/>
</dbReference>
<dbReference type="PANTHER" id="PTHR23513:SF9">
    <property type="entry name" value="ENTEROBACTIN EXPORTER ENTS"/>
    <property type="match status" value="1"/>
</dbReference>
<evidence type="ECO:0000256" key="4">
    <source>
        <dbReference type="ARBA" id="ARBA00022692"/>
    </source>
</evidence>
<feature type="transmembrane region" description="Helical" evidence="8">
    <location>
        <begin position="233"/>
        <end position="256"/>
    </location>
</feature>
<sequence length="443" mass="44704">MGPEKPERPERRGTARRGGGFTLLWVSSALGEFAYSTSLIVFPLIVLALTGSPAQAGIIGFADAAALLLSGLPAGAVADRYDRRSVMLWCQAALVAVFGVLALLLWADAASLPALVLLALVNGAATALAMAAGEAMIPSLVTEERLSDAVAMNGARTYAGQLAGTSVGGFLLSVRSALPFVVGCLAHLVGLVLLLFLKRQPPAARAPGDQPVFGGRGLVEGVRWIASHPFLRVGLVCATATNFFFGTIYFIVIASAQTSGMATGLIGVMAALLGVGGLLGALAAPLLQRALPGARPIRVVLWAFVVLTVGIATLPGGWTPGVLLGAIAFAAPTANAYFTTWQLKLTPDSHRGRVVSVAAIASGGGGAIAPLAGGIVLDAAGRFAGLLGCAAVMAVVALLTSLSPALRHAPEPRGEEPEPPGSGPADPTSSAAVPARGPSSPVT</sequence>
<dbReference type="PROSITE" id="PS50850">
    <property type="entry name" value="MFS"/>
    <property type="match status" value="1"/>
</dbReference>
<gene>
    <name evidence="10" type="ORF">GCM10010104_67300</name>
</gene>
<keyword evidence="5 8" id="KW-1133">Transmembrane helix</keyword>
<dbReference type="Proteomes" id="UP001501474">
    <property type="component" value="Unassembled WGS sequence"/>
</dbReference>
<accession>A0ABP5RF88</accession>
<protein>
    <submittedName>
        <fullName evidence="10">MFS transporter</fullName>
    </submittedName>
</protein>
<dbReference type="EMBL" id="BAAART010000212">
    <property type="protein sequence ID" value="GAA2260307.1"/>
    <property type="molecule type" value="Genomic_DNA"/>
</dbReference>
<evidence type="ECO:0000259" key="9">
    <source>
        <dbReference type="PROSITE" id="PS50850"/>
    </source>
</evidence>
<evidence type="ECO:0000256" key="7">
    <source>
        <dbReference type="SAM" id="MobiDB-lite"/>
    </source>
</evidence>
<reference evidence="11" key="1">
    <citation type="journal article" date="2019" name="Int. J. Syst. Evol. Microbiol.">
        <title>The Global Catalogue of Microorganisms (GCM) 10K type strain sequencing project: providing services to taxonomists for standard genome sequencing and annotation.</title>
        <authorList>
            <consortium name="The Broad Institute Genomics Platform"/>
            <consortium name="The Broad Institute Genome Sequencing Center for Infectious Disease"/>
            <person name="Wu L."/>
            <person name="Ma J."/>
        </authorList>
    </citation>
    <scope>NUCLEOTIDE SEQUENCE [LARGE SCALE GENOMIC DNA]</scope>
    <source>
        <strain evidence="11">JCM 3053</strain>
    </source>
</reference>
<feature type="transmembrane region" description="Helical" evidence="8">
    <location>
        <begin position="324"/>
        <end position="343"/>
    </location>
</feature>
<comment type="caution">
    <text evidence="10">The sequence shown here is derived from an EMBL/GenBank/DDBJ whole genome shotgun (WGS) entry which is preliminary data.</text>
</comment>
<name>A0ABP5RF88_9ACTN</name>
<keyword evidence="2" id="KW-0813">Transport</keyword>
<dbReference type="PANTHER" id="PTHR23513">
    <property type="entry name" value="INTEGRAL MEMBRANE EFFLUX PROTEIN-RELATED"/>
    <property type="match status" value="1"/>
</dbReference>
<feature type="transmembrane region" description="Helical" evidence="8">
    <location>
        <begin position="383"/>
        <end position="403"/>
    </location>
</feature>
<keyword evidence="4 8" id="KW-0812">Transmembrane</keyword>
<evidence type="ECO:0000256" key="1">
    <source>
        <dbReference type="ARBA" id="ARBA00004429"/>
    </source>
</evidence>
<feature type="region of interest" description="Disordered" evidence="7">
    <location>
        <begin position="407"/>
        <end position="443"/>
    </location>
</feature>
<dbReference type="Pfam" id="PF05977">
    <property type="entry name" value="MFS_3"/>
    <property type="match status" value="1"/>
</dbReference>
<keyword evidence="3" id="KW-1003">Cell membrane</keyword>
<feature type="transmembrane region" description="Helical" evidence="8">
    <location>
        <begin position="54"/>
        <end position="74"/>
    </location>
</feature>
<feature type="transmembrane region" description="Helical" evidence="8">
    <location>
        <begin position="86"/>
        <end position="106"/>
    </location>
</feature>
<feature type="transmembrane region" description="Helical" evidence="8">
    <location>
        <begin position="21"/>
        <end position="48"/>
    </location>
</feature>
<organism evidence="10 11">
    <name type="scientific">Streptomyces indiaensis</name>
    <dbReference type="NCBI Taxonomy" id="284033"/>
    <lineage>
        <taxon>Bacteria</taxon>
        <taxon>Bacillati</taxon>
        <taxon>Actinomycetota</taxon>
        <taxon>Actinomycetes</taxon>
        <taxon>Kitasatosporales</taxon>
        <taxon>Streptomycetaceae</taxon>
        <taxon>Streptomyces</taxon>
    </lineage>
</organism>
<evidence type="ECO:0000256" key="8">
    <source>
        <dbReference type="SAM" id="Phobius"/>
    </source>
</evidence>
<keyword evidence="6 8" id="KW-0472">Membrane</keyword>
<feature type="transmembrane region" description="Helical" evidence="8">
    <location>
        <begin position="178"/>
        <end position="197"/>
    </location>
</feature>
<evidence type="ECO:0000313" key="10">
    <source>
        <dbReference type="EMBL" id="GAA2260307.1"/>
    </source>
</evidence>
<evidence type="ECO:0000313" key="11">
    <source>
        <dbReference type="Proteomes" id="UP001501474"/>
    </source>
</evidence>
<dbReference type="InterPro" id="IPR036259">
    <property type="entry name" value="MFS_trans_sf"/>
</dbReference>
<dbReference type="InterPro" id="IPR020846">
    <property type="entry name" value="MFS_dom"/>
</dbReference>
<feature type="domain" description="Major facilitator superfamily (MFS) profile" evidence="9">
    <location>
        <begin position="20"/>
        <end position="408"/>
    </location>
</feature>
<dbReference type="InterPro" id="IPR010290">
    <property type="entry name" value="TM_effector"/>
</dbReference>
<feature type="transmembrane region" description="Helical" evidence="8">
    <location>
        <begin position="355"/>
        <end position="377"/>
    </location>
</feature>
<evidence type="ECO:0000256" key="3">
    <source>
        <dbReference type="ARBA" id="ARBA00022475"/>
    </source>
</evidence>
<keyword evidence="11" id="KW-1185">Reference proteome</keyword>
<comment type="subcellular location">
    <subcellularLocation>
        <location evidence="1">Cell inner membrane</location>
        <topology evidence="1">Multi-pass membrane protein</topology>
    </subcellularLocation>
</comment>
<dbReference type="CDD" id="cd06173">
    <property type="entry name" value="MFS_MefA_like"/>
    <property type="match status" value="1"/>
</dbReference>
<evidence type="ECO:0000256" key="6">
    <source>
        <dbReference type="ARBA" id="ARBA00023136"/>
    </source>
</evidence>
<dbReference type="SUPFAM" id="SSF103473">
    <property type="entry name" value="MFS general substrate transporter"/>
    <property type="match status" value="1"/>
</dbReference>
<evidence type="ECO:0000256" key="2">
    <source>
        <dbReference type="ARBA" id="ARBA00022448"/>
    </source>
</evidence>
<evidence type="ECO:0000256" key="5">
    <source>
        <dbReference type="ARBA" id="ARBA00022989"/>
    </source>
</evidence>